<keyword evidence="3" id="KW-1185">Reference proteome</keyword>
<comment type="caution">
    <text evidence="2">The sequence shown here is derived from an EMBL/GenBank/DDBJ whole genome shotgun (WGS) entry which is preliminary data.</text>
</comment>
<dbReference type="AlphaFoldDB" id="A0A2N3N3L2"/>
<feature type="compositionally biased region" description="Polar residues" evidence="1">
    <location>
        <begin position="410"/>
        <end position="419"/>
    </location>
</feature>
<evidence type="ECO:0000313" key="2">
    <source>
        <dbReference type="EMBL" id="PKS07026.1"/>
    </source>
</evidence>
<gene>
    <name evidence="2" type="ORF">jhhlp_005623</name>
</gene>
<evidence type="ECO:0000313" key="3">
    <source>
        <dbReference type="Proteomes" id="UP000233524"/>
    </source>
</evidence>
<evidence type="ECO:0000256" key="1">
    <source>
        <dbReference type="SAM" id="MobiDB-lite"/>
    </source>
</evidence>
<proteinExistence type="predicted"/>
<dbReference type="Gene3D" id="3.30.420.40">
    <property type="match status" value="2"/>
</dbReference>
<organism evidence="2 3">
    <name type="scientific">Lomentospora prolificans</name>
    <dbReference type="NCBI Taxonomy" id="41688"/>
    <lineage>
        <taxon>Eukaryota</taxon>
        <taxon>Fungi</taxon>
        <taxon>Dikarya</taxon>
        <taxon>Ascomycota</taxon>
        <taxon>Pezizomycotina</taxon>
        <taxon>Sordariomycetes</taxon>
        <taxon>Hypocreomycetidae</taxon>
        <taxon>Microascales</taxon>
        <taxon>Microascaceae</taxon>
        <taxon>Lomentospora</taxon>
    </lineage>
</organism>
<dbReference type="OrthoDB" id="2963168at2759"/>
<evidence type="ECO:0008006" key="4">
    <source>
        <dbReference type="Google" id="ProtNLM"/>
    </source>
</evidence>
<dbReference type="InterPro" id="IPR043129">
    <property type="entry name" value="ATPase_NBD"/>
</dbReference>
<dbReference type="VEuPathDB" id="FungiDB:jhhlp_005623"/>
<dbReference type="InParanoid" id="A0A2N3N3L2"/>
<feature type="region of interest" description="Disordered" evidence="1">
    <location>
        <begin position="397"/>
        <end position="450"/>
    </location>
</feature>
<dbReference type="Proteomes" id="UP000233524">
    <property type="component" value="Unassembled WGS sequence"/>
</dbReference>
<name>A0A2N3N3L2_9PEZI</name>
<dbReference type="STRING" id="41688.A0A2N3N3L2"/>
<reference evidence="2 3" key="1">
    <citation type="journal article" date="2017" name="G3 (Bethesda)">
        <title>First Draft Genome Sequence of the Pathogenic Fungus Lomentospora prolificans (Formerly Scedosporium prolificans).</title>
        <authorList>
            <person name="Luo R."/>
            <person name="Zimin A."/>
            <person name="Workman R."/>
            <person name="Fan Y."/>
            <person name="Pertea G."/>
            <person name="Grossman N."/>
            <person name="Wear M.P."/>
            <person name="Jia B."/>
            <person name="Miller H."/>
            <person name="Casadevall A."/>
            <person name="Timp W."/>
            <person name="Zhang S.X."/>
            <person name="Salzberg S.L."/>
        </authorList>
    </citation>
    <scope>NUCLEOTIDE SEQUENCE [LARGE SCALE GENOMIC DNA]</scope>
    <source>
        <strain evidence="2 3">JHH-5317</strain>
    </source>
</reference>
<accession>A0A2N3N3L2</accession>
<feature type="compositionally biased region" description="Basic and acidic residues" evidence="1">
    <location>
        <begin position="397"/>
        <end position="409"/>
    </location>
</feature>
<dbReference type="Gene3D" id="3.90.640.10">
    <property type="entry name" value="Actin, Chain A, domain 4"/>
    <property type="match status" value="1"/>
</dbReference>
<dbReference type="PANTHER" id="PTHR14187">
    <property type="entry name" value="ALPHA KINASE/ELONGATION FACTOR 2 KINASE"/>
    <property type="match status" value="1"/>
</dbReference>
<dbReference type="CDD" id="cd10170">
    <property type="entry name" value="ASKHA_NBD_HSP70"/>
    <property type="match status" value="1"/>
</dbReference>
<dbReference type="PANTHER" id="PTHR14187:SF82">
    <property type="entry name" value="FAMILY CHAPERONE, PUTATIVE (AFU_ORTHOLOGUE AFUA_7G08575)-RELATED"/>
    <property type="match status" value="1"/>
</dbReference>
<dbReference type="SUPFAM" id="SSF53067">
    <property type="entry name" value="Actin-like ATPase domain"/>
    <property type="match status" value="2"/>
</dbReference>
<protein>
    <recommendedName>
        <fullName evidence="4">Actin-like ATPase domain-containing protein</fullName>
    </recommendedName>
</protein>
<dbReference type="EMBL" id="NLAX01000701">
    <property type="protein sequence ID" value="PKS07026.1"/>
    <property type="molecule type" value="Genomic_DNA"/>
</dbReference>
<sequence>MPSNTSRQIIVGVDFGTTYSGLAWTVAHRPERLATVTAWPDAADHEVVSEKVPTRLRYQGNDTQWGFKIPVNAPQHEILEWFKLDLDPTLPTIGQPTGEEITGGRTADVLVADYLAALRDHLACTLQTKFGPQIVSTASFSFVVTVPAIWSETAKDRITHAFRTVLSVPPWPQNPAIEIVSEPEAAAVSSLTSISKSHALRQDDTVVVVDAGGGTVDAISYAISKLFPLRLREAAPGCGAICGSAFLNMRFGKYVKLKFGQDPDFTDEVYAEAMDFFEKTAKRNLMINTPPSTTFPVPMRLRDNPHLGVSKGVYPLTVSELKTLFEPVVLETIKLVKEQVANTPGHVRVVLLVGGFAASTYLLERVRIAMGDQVDVIRPGDGWAAVVKGAVMRGLDASERENIPEEQAQKTKAPTNDTGPSPPPQTSPEDALGDTPQHEEEGDENMGNRSKVSYGVESEVAFDENLHGAVRERRYWSGREGRYKIRVMNWFIRRGDPLPTSPQTFTFSANLPYSVVRRPTLSTIIYLDANSAAPSLVRDAKARALCRVEANLGSLPRSALPQRMMGFDGKWYYNFAFGMEAMYKEAATSFSLTYKGKSSRTRPSSRSGRVAVKLTHCLGKKYQTATVNHQ</sequence>